<evidence type="ECO:0008006" key="3">
    <source>
        <dbReference type="Google" id="ProtNLM"/>
    </source>
</evidence>
<dbReference type="STRING" id="1742972.COMA1_50112"/>
<accession>A0A0S4LNZ9</accession>
<gene>
    <name evidence="1" type="ORF">COMA1_50112</name>
</gene>
<evidence type="ECO:0000313" key="1">
    <source>
        <dbReference type="EMBL" id="CUS38458.1"/>
    </source>
</evidence>
<dbReference type="Pfam" id="PF11949">
    <property type="entry name" value="DUF3466"/>
    <property type="match status" value="1"/>
</dbReference>
<dbReference type="AlphaFoldDB" id="A0A0S4LNZ9"/>
<name>A0A0S4LNZ9_9BACT</name>
<evidence type="ECO:0000313" key="2">
    <source>
        <dbReference type="Proteomes" id="UP000199032"/>
    </source>
</evidence>
<dbReference type="InterPro" id="IPR014262">
    <property type="entry name" value="HAF_rpt"/>
</dbReference>
<dbReference type="EMBL" id="CZQA01000011">
    <property type="protein sequence ID" value="CUS38458.1"/>
    <property type="molecule type" value="Genomic_DNA"/>
</dbReference>
<sequence length="346" mass="36295">MKRFPCFSRWHDVILCSLLSLGIVIATERLVQAGQYSLTDLGSLGGGRSGATAINNSGEVVGWSTVPGNISHVFLYKSHMMMSLGITVGVYASAYGINDLEQIVGQTGDGYPFLYDHGTVRLLPGIAGNAGYGRAYAINASGVAVGYTQTSATSYAVMYHNGVLTNINVWGGPFSAAYDINDSGQVVGQAGLINFGPRHAFLYHNGVMTDLHTFSGRSSVALGINNSGQIVGQAMVKLSSVSEAGRAFLYTNGKMVDLLSPPGVTIDASSANGINKSGQIVGWYNKPGYGHFAFVYSNGVMHNLNTMLDASGTGWGLSEAIAINDLGQIICKAGSHTVLLTPVPVP</sequence>
<dbReference type="Proteomes" id="UP000199032">
    <property type="component" value="Unassembled WGS sequence"/>
</dbReference>
<dbReference type="NCBIfam" id="TIGR02913">
    <property type="entry name" value="HAF_rpt"/>
    <property type="match status" value="4"/>
</dbReference>
<dbReference type="InterPro" id="IPR022562">
    <property type="entry name" value="DUF3466"/>
</dbReference>
<keyword evidence="2" id="KW-1185">Reference proteome</keyword>
<protein>
    <recommendedName>
        <fullName evidence="3">Extracellular repeat protein, HAF family</fullName>
    </recommendedName>
</protein>
<organism evidence="1 2">
    <name type="scientific">Candidatus Nitrospira nitrosa</name>
    <dbReference type="NCBI Taxonomy" id="1742972"/>
    <lineage>
        <taxon>Bacteria</taxon>
        <taxon>Pseudomonadati</taxon>
        <taxon>Nitrospirota</taxon>
        <taxon>Nitrospiria</taxon>
        <taxon>Nitrospirales</taxon>
        <taxon>Nitrospiraceae</taxon>
        <taxon>Nitrospira</taxon>
    </lineage>
</organism>
<dbReference type="OrthoDB" id="8565857at2"/>
<reference evidence="1 2" key="1">
    <citation type="submission" date="2015-10" db="EMBL/GenBank/DDBJ databases">
        <authorList>
            <person name="Gilbert D.G."/>
        </authorList>
    </citation>
    <scope>NUCLEOTIDE SEQUENCE [LARGE SCALE GENOMIC DNA]</scope>
    <source>
        <strain evidence="1">COMA1</strain>
    </source>
</reference>
<dbReference type="RefSeq" id="WP_090750793.1">
    <property type="nucleotide sequence ID" value="NZ_CZQA01000011.1"/>
</dbReference>
<proteinExistence type="predicted"/>